<comment type="similarity">
    <text evidence="1">Belongs to the ABC transporter superfamily.</text>
</comment>
<sequence length="305" mass="33976">MVKELAIKTNKLTKIYAAGFKKSILALNEVSINIYEGEIYALLGPNGAGKTTLTKILLGLIRPTSGEAFIFGNPVNSDWKMRIAVGYLPELFRVNPKLTAYSTLKYLGELSGLKGKELKNKIEIVLSKVGLSDVSHRKVETFSKGMIQRLGIAQALLNDPKILFLDEPTEGLDPLGRIEIRNLIFELARNGMTILLNSHLLSEVEMVANRIGILNKGKLVVEGALDDLLAGESCDFEVEVSGEIDNNMGEWNFQKKNSSWICKVQGIENLHKIMDFLKNRNISIKAIRPIKTSLEDLFVKYIRGE</sequence>
<keyword evidence="4 7" id="KW-0067">ATP-binding</keyword>
<dbReference type="InterPro" id="IPR003593">
    <property type="entry name" value="AAA+_ATPase"/>
</dbReference>
<organism evidence="7 8">
    <name type="scientific">Candidatus Kryptonium thompsonii</name>
    <dbReference type="NCBI Taxonomy" id="1633631"/>
    <lineage>
        <taxon>Bacteria</taxon>
        <taxon>Pseudomonadati</taxon>
        <taxon>Candidatus Kryptoniota</taxon>
        <taxon>Candidatus Kryptonium</taxon>
    </lineage>
</organism>
<dbReference type="Proteomes" id="UP000182200">
    <property type="component" value="Unassembled WGS sequence"/>
</dbReference>
<keyword evidence="2" id="KW-0813">Transport</keyword>
<dbReference type="InterPro" id="IPR017871">
    <property type="entry name" value="ABC_transporter-like_CS"/>
</dbReference>
<evidence type="ECO:0000313" key="7">
    <source>
        <dbReference type="EMBL" id="CUU05825.1"/>
    </source>
</evidence>
<dbReference type="Proteomes" id="UP000182011">
    <property type="component" value="Unassembled WGS sequence"/>
</dbReference>
<dbReference type="SMART" id="SM00382">
    <property type="entry name" value="AAA"/>
    <property type="match status" value="1"/>
</dbReference>
<dbReference type="PANTHER" id="PTHR43335">
    <property type="entry name" value="ABC TRANSPORTER, ATP-BINDING PROTEIN"/>
    <property type="match status" value="1"/>
</dbReference>
<protein>
    <submittedName>
        <fullName evidence="7">ABC-2 type transport system ATP-binding protein</fullName>
    </submittedName>
</protein>
<feature type="domain" description="ABC transporter" evidence="5">
    <location>
        <begin position="7"/>
        <end position="241"/>
    </location>
</feature>
<evidence type="ECO:0000259" key="5">
    <source>
        <dbReference type="PROSITE" id="PS50893"/>
    </source>
</evidence>
<name>A0A0N7MV87_9BACT</name>
<dbReference type="Pfam" id="PF00005">
    <property type="entry name" value="ABC_tran"/>
    <property type="match status" value="1"/>
</dbReference>
<accession>A0A0P1P514</accession>
<dbReference type="Gene3D" id="3.40.50.300">
    <property type="entry name" value="P-loop containing nucleotide triphosphate hydrolases"/>
    <property type="match status" value="1"/>
</dbReference>
<evidence type="ECO:0000313" key="6">
    <source>
        <dbReference type="EMBL" id="CUS88743.1"/>
    </source>
</evidence>
<accession>A0A0N7MTH0</accession>
<dbReference type="AlphaFoldDB" id="A0A0N7MV87"/>
<dbReference type="EMBL" id="FAOP01000005">
    <property type="protein sequence ID" value="CUU05825.1"/>
    <property type="molecule type" value="Genomic_DNA"/>
</dbReference>
<dbReference type="PANTHER" id="PTHR43335:SF2">
    <property type="entry name" value="ABC TRANSPORTER, ATP-BINDING PROTEIN"/>
    <property type="match status" value="1"/>
</dbReference>
<evidence type="ECO:0000256" key="4">
    <source>
        <dbReference type="ARBA" id="ARBA00022840"/>
    </source>
</evidence>
<accession>A0A0P1M2N5</accession>
<dbReference type="GO" id="GO:0016887">
    <property type="term" value="F:ATP hydrolysis activity"/>
    <property type="evidence" value="ECO:0007669"/>
    <property type="project" value="InterPro"/>
</dbReference>
<dbReference type="STRING" id="1633631.GCA_001442925_01353"/>
<dbReference type="OrthoDB" id="9804819at2"/>
<dbReference type="PROSITE" id="PS00211">
    <property type="entry name" value="ABC_TRANSPORTER_1"/>
    <property type="match status" value="1"/>
</dbReference>
<dbReference type="SUPFAM" id="SSF52540">
    <property type="entry name" value="P-loop containing nucleoside triphosphate hydrolases"/>
    <property type="match status" value="1"/>
</dbReference>
<accession>A0A0S4N6V8</accession>
<dbReference type="RefSeq" id="WP_075426446.1">
    <property type="nucleotide sequence ID" value="NZ_CZVI01000016.1"/>
</dbReference>
<keyword evidence="9" id="KW-1185">Reference proteome</keyword>
<dbReference type="InterPro" id="IPR027417">
    <property type="entry name" value="P-loop_NTPase"/>
</dbReference>
<dbReference type="PROSITE" id="PS50893">
    <property type="entry name" value="ABC_TRANSPORTER_2"/>
    <property type="match status" value="1"/>
</dbReference>
<evidence type="ECO:0000313" key="8">
    <source>
        <dbReference type="Proteomes" id="UP000182011"/>
    </source>
</evidence>
<gene>
    <name evidence="7" type="ORF">JGI4_01358</name>
    <name evidence="6" type="ORF">JGI8_01235</name>
</gene>
<accession>A0A0N7MV87</accession>
<accession>A0A0P1MCH4</accession>
<accession>A0A0P1LJ12</accession>
<reference evidence="8 9" key="2">
    <citation type="submission" date="2015-11" db="EMBL/GenBank/DDBJ databases">
        <authorList>
            <person name="Varghese N."/>
        </authorList>
    </citation>
    <scope>NUCLEOTIDE SEQUENCE [LARGE SCALE GENOMIC DNA]</scope>
    <source>
        <strain evidence="6 9">JGI-8</strain>
    </source>
</reference>
<dbReference type="GO" id="GO:0005524">
    <property type="term" value="F:ATP binding"/>
    <property type="evidence" value="ECO:0007669"/>
    <property type="project" value="UniProtKB-KW"/>
</dbReference>
<evidence type="ECO:0000256" key="1">
    <source>
        <dbReference type="ARBA" id="ARBA00005417"/>
    </source>
</evidence>
<dbReference type="InterPro" id="IPR003439">
    <property type="entry name" value="ABC_transporter-like_ATP-bd"/>
</dbReference>
<proteinExistence type="inferred from homology"/>
<evidence type="ECO:0000313" key="9">
    <source>
        <dbReference type="Proteomes" id="UP000182200"/>
    </source>
</evidence>
<evidence type="ECO:0000256" key="2">
    <source>
        <dbReference type="ARBA" id="ARBA00022448"/>
    </source>
</evidence>
<keyword evidence="3" id="KW-0547">Nucleotide-binding</keyword>
<dbReference type="EMBL" id="CZVI01000016">
    <property type="protein sequence ID" value="CUS88743.1"/>
    <property type="molecule type" value="Genomic_DNA"/>
</dbReference>
<evidence type="ECO:0000256" key="3">
    <source>
        <dbReference type="ARBA" id="ARBA00022741"/>
    </source>
</evidence>
<reference evidence="7" key="1">
    <citation type="submission" date="2015-11" db="EMBL/GenBank/DDBJ databases">
        <authorList>
            <person name="Zhang Y."/>
            <person name="Guo Z."/>
        </authorList>
    </citation>
    <scope>NUCLEOTIDE SEQUENCE [LARGE SCALE GENOMIC DNA]</scope>
    <source>
        <strain evidence="7">JGI-4</strain>
    </source>
</reference>